<protein>
    <recommendedName>
        <fullName evidence="3">Sulfotransferase family protein</fullName>
    </recommendedName>
</protein>
<evidence type="ECO:0008006" key="3">
    <source>
        <dbReference type="Google" id="ProtNLM"/>
    </source>
</evidence>
<dbReference type="EMBL" id="FWYD01000009">
    <property type="protein sequence ID" value="SMC88984.1"/>
    <property type="molecule type" value="Genomic_DNA"/>
</dbReference>
<dbReference type="Proteomes" id="UP000192330">
    <property type="component" value="Unassembled WGS sequence"/>
</dbReference>
<sequence>MLARLGLKKSVTTEEPKDEWFDAFQVNPRALIFSKQRIVVSFSPKSACSHVVTWFFLKERLLAAANYYHPWPHNFRTKVYYDSAQFRRRRNALLANGQQDWTLIKVTRDPVKRLVAILRHAVRFPIADEIALQRGINIKRDGLSLREFGEVLKTVDLTRAARQVDTHLCSQIHPIWDMPFGRTITLNLDEVSLNDGLNDIERSLGLEVTNFTAHPKFDEIRESHYVNNDQDLDTEQNPEDVKFRRNQVERRFPKTVLQKLPYTSELAHHLYPDDFSQVVTNDTKGELFRTR</sequence>
<dbReference type="AlphaFoldDB" id="A0A1W2CVN2"/>
<evidence type="ECO:0000313" key="2">
    <source>
        <dbReference type="Proteomes" id="UP000192330"/>
    </source>
</evidence>
<evidence type="ECO:0000313" key="1">
    <source>
        <dbReference type="EMBL" id="SMC88984.1"/>
    </source>
</evidence>
<gene>
    <name evidence="1" type="ORF">SAMN06295998_10969</name>
</gene>
<reference evidence="1 2" key="1">
    <citation type="submission" date="2017-04" db="EMBL/GenBank/DDBJ databases">
        <authorList>
            <person name="Afonso C.L."/>
            <person name="Miller P.J."/>
            <person name="Scott M.A."/>
            <person name="Spackman E."/>
            <person name="Goraichik I."/>
            <person name="Dimitrov K.M."/>
            <person name="Suarez D.L."/>
            <person name="Swayne D.E."/>
        </authorList>
    </citation>
    <scope>NUCLEOTIDE SEQUENCE [LARGE SCALE GENOMIC DNA]</scope>
    <source>
        <strain evidence="1 2">CGMCC 1.12644</strain>
    </source>
</reference>
<proteinExistence type="predicted"/>
<organism evidence="1 2">
    <name type="scientific">Primorskyibacter flagellatus</name>
    <dbReference type="NCBI Taxonomy" id="1387277"/>
    <lineage>
        <taxon>Bacteria</taxon>
        <taxon>Pseudomonadati</taxon>
        <taxon>Pseudomonadota</taxon>
        <taxon>Alphaproteobacteria</taxon>
        <taxon>Rhodobacterales</taxon>
        <taxon>Roseobacteraceae</taxon>
        <taxon>Primorskyibacter</taxon>
    </lineage>
</organism>
<name>A0A1W2CVN2_9RHOB</name>
<accession>A0A1W2CVN2</accession>
<keyword evidence="2" id="KW-1185">Reference proteome</keyword>